<sequence length="55" mass="5974">MYPDRTSYLSQNGANRRGLPAQQRPSALARLDMYPVNSGELTGTLGGDGHAVQRQ</sequence>
<proteinExistence type="predicted"/>
<keyword evidence="3" id="KW-1185">Reference proteome</keyword>
<dbReference type="EMBL" id="CP104213">
    <property type="protein sequence ID" value="UWX63135.1"/>
    <property type="molecule type" value="Genomic_DNA"/>
</dbReference>
<evidence type="ECO:0000256" key="1">
    <source>
        <dbReference type="SAM" id="MobiDB-lite"/>
    </source>
</evidence>
<dbReference type="Proteomes" id="UP001060261">
    <property type="component" value="Chromosome"/>
</dbReference>
<name>A0ABY5YDJ1_9DEIO</name>
<gene>
    <name evidence="2" type="ORF">N0D28_10235</name>
</gene>
<organism evidence="2 3">
    <name type="scientific">Deinococcus rubellus</name>
    <dbReference type="NCBI Taxonomy" id="1889240"/>
    <lineage>
        <taxon>Bacteria</taxon>
        <taxon>Thermotogati</taxon>
        <taxon>Deinococcota</taxon>
        <taxon>Deinococci</taxon>
        <taxon>Deinococcales</taxon>
        <taxon>Deinococcaceae</taxon>
        <taxon>Deinococcus</taxon>
    </lineage>
</organism>
<evidence type="ECO:0000313" key="2">
    <source>
        <dbReference type="EMBL" id="UWX63135.1"/>
    </source>
</evidence>
<evidence type="ECO:0000313" key="3">
    <source>
        <dbReference type="Proteomes" id="UP001060261"/>
    </source>
</evidence>
<protein>
    <submittedName>
        <fullName evidence="2">Uncharacterized protein</fullName>
    </submittedName>
</protein>
<reference evidence="2" key="1">
    <citation type="submission" date="2022-09" db="EMBL/GenBank/DDBJ databases">
        <title>genome sequence of Deinococcus rubellus.</title>
        <authorList>
            <person name="Srinivasan S."/>
        </authorList>
    </citation>
    <scope>NUCLEOTIDE SEQUENCE</scope>
    <source>
        <strain evidence="2">Ant6</strain>
    </source>
</reference>
<dbReference type="RefSeq" id="WP_260559428.1">
    <property type="nucleotide sequence ID" value="NZ_BAABEC010000179.1"/>
</dbReference>
<feature type="region of interest" description="Disordered" evidence="1">
    <location>
        <begin position="1"/>
        <end position="23"/>
    </location>
</feature>
<accession>A0ABY5YDJ1</accession>